<reference evidence="2 3" key="1">
    <citation type="journal article" date="2013" name="BMC Genomics">
        <title>Genomics-driven discovery of the pneumocandin biosynthetic gene cluster in the fungus Glarea lozoyensis.</title>
        <authorList>
            <person name="Chen L."/>
            <person name="Yue Q."/>
            <person name="Zhang X."/>
            <person name="Xiang M."/>
            <person name="Wang C."/>
            <person name="Li S."/>
            <person name="Che Y."/>
            <person name="Ortiz-Lopez F.J."/>
            <person name="Bills G.F."/>
            <person name="Liu X."/>
            <person name="An Z."/>
        </authorList>
    </citation>
    <scope>NUCLEOTIDE SEQUENCE [LARGE SCALE GENOMIC DNA]</scope>
    <source>
        <strain evidence="3">ATCC 20868 / MF5171</strain>
    </source>
</reference>
<dbReference type="AlphaFoldDB" id="S3CYZ9"/>
<feature type="compositionally biased region" description="Polar residues" evidence="1">
    <location>
        <begin position="31"/>
        <end position="40"/>
    </location>
</feature>
<gene>
    <name evidence="2" type="ORF">GLAREA_12263</name>
</gene>
<feature type="compositionally biased region" description="Basic and acidic residues" evidence="1">
    <location>
        <begin position="337"/>
        <end position="352"/>
    </location>
</feature>
<evidence type="ECO:0000313" key="2">
    <source>
        <dbReference type="EMBL" id="EPE31507.1"/>
    </source>
</evidence>
<feature type="compositionally biased region" description="Polar residues" evidence="1">
    <location>
        <begin position="544"/>
        <end position="554"/>
    </location>
</feature>
<dbReference type="HOGENOM" id="CLU_486654_0_0_1"/>
<feature type="region of interest" description="Disordered" evidence="1">
    <location>
        <begin position="488"/>
        <end position="560"/>
    </location>
</feature>
<evidence type="ECO:0000256" key="1">
    <source>
        <dbReference type="SAM" id="MobiDB-lite"/>
    </source>
</evidence>
<sequence length="560" mass="62162">MSFLNQPLGHGRRESGSSDDTSAKLSPPTKPANQLIGNEESLNPCQDVEIDSINNPQDFFPSELENSNFEDNMWGRDLQVEHMSTELTFDPSTSFDSADYNRFFGSGIDRVPDLVPGPSVFENTELRQSYHYPGNVGLASTRGLGIDTGSQASPLSDPLSTFTNLADRAEEGIAAIRNITPPQHIGYGNLVDGDNAQNINSTIPNIATSDHLKSNQQNNRMTGPGNWEIHHDQQHRMNHYQRKRDLPQEVDQASFYPEAPLENQPQPFSYREAPIQHQASRSTSQSTKIPNQKSTRKPQQSTKTQVADNLNVNTSVFTVQPQHSALVSGGSSGGRPAAKDVRKARSGEEVDRPAVSTISSNITKLRGGWSPALYGEQPLKLDTVLSDPSTDETLREDCLEIFHVLSQMTRGESEYLPWFNQVEQYISKPDEELDAFASHIGYEGAAAKYLTQRRAREAEFRGICERLEAEQAGQAGQAHQAVGQVGLVGQAENLRPNPAARSRSGPMRRRRLASYPRRSRKDEESAEQNRHHSSPDNSHLYHSGTVSPSVQVSTKRQRRE</sequence>
<proteinExistence type="predicted"/>
<protein>
    <submittedName>
        <fullName evidence="2">Uncharacterized protein</fullName>
    </submittedName>
</protein>
<feature type="region of interest" description="Disordered" evidence="1">
    <location>
        <begin position="273"/>
        <end position="306"/>
    </location>
</feature>
<accession>S3CYZ9</accession>
<dbReference type="EMBL" id="KE145361">
    <property type="protein sequence ID" value="EPE31507.1"/>
    <property type="molecule type" value="Genomic_DNA"/>
</dbReference>
<dbReference type="GeneID" id="19471304"/>
<feature type="region of interest" description="Disordered" evidence="1">
    <location>
        <begin position="324"/>
        <end position="352"/>
    </location>
</feature>
<feature type="compositionally biased region" description="Polar residues" evidence="1">
    <location>
        <begin position="277"/>
        <end position="306"/>
    </location>
</feature>
<dbReference type="RefSeq" id="XP_008081236.1">
    <property type="nucleotide sequence ID" value="XM_008083045.1"/>
</dbReference>
<dbReference type="OrthoDB" id="10292089at2759"/>
<feature type="compositionally biased region" description="Polar residues" evidence="1">
    <location>
        <begin position="209"/>
        <end position="221"/>
    </location>
</feature>
<name>S3CYZ9_GLAL2</name>
<organism evidence="2 3">
    <name type="scientific">Glarea lozoyensis (strain ATCC 20868 / MF5171)</name>
    <dbReference type="NCBI Taxonomy" id="1116229"/>
    <lineage>
        <taxon>Eukaryota</taxon>
        <taxon>Fungi</taxon>
        <taxon>Dikarya</taxon>
        <taxon>Ascomycota</taxon>
        <taxon>Pezizomycotina</taxon>
        <taxon>Leotiomycetes</taxon>
        <taxon>Helotiales</taxon>
        <taxon>Helotiaceae</taxon>
        <taxon>Glarea</taxon>
    </lineage>
</organism>
<keyword evidence="3" id="KW-1185">Reference proteome</keyword>
<feature type="region of interest" description="Disordered" evidence="1">
    <location>
        <begin position="209"/>
        <end position="245"/>
    </location>
</feature>
<evidence type="ECO:0000313" key="3">
    <source>
        <dbReference type="Proteomes" id="UP000016922"/>
    </source>
</evidence>
<feature type="region of interest" description="Disordered" evidence="1">
    <location>
        <begin position="1"/>
        <end position="40"/>
    </location>
</feature>
<dbReference type="Proteomes" id="UP000016922">
    <property type="component" value="Unassembled WGS sequence"/>
</dbReference>
<dbReference type="KEGG" id="glz:GLAREA_12263"/>
<feature type="compositionally biased region" description="Basic and acidic residues" evidence="1">
    <location>
        <begin position="520"/>
        <end position="534"/>
    </location>
</feature>